<feature type="region of interest" description="Disordered" evidence="4">
    <location>
        <begin position="1"/>
        <end position="24"/>
    </location>
</feature>
<evidence type="ECO:0000256" key="3">
    <source>
        <dbReference type="ARBA" id="ARBA00023242"/>
    </source>
</evidence>
<dbReference type="GeneID" id="54481126"/>
<feature type="compositionally biased region" description="Low complexity" evidence="4">
    <location>
        <begin position="705"/>
        <end position="720"/>
    </location>
</feature>
<dbReference type="EMBL" id="ML996567">
    <property type="protein sequence ID" value="KAF2760777.1"/>
    <property type="molecule type" value="Genomic_DNA"/>
</dbReference>
<name>A0A6A6WGL2_9PEZI</name>
<feature type="region of interest" description="Disordered" evidence="4">
    <location>
        <begin position="111"/>
        <end position="152"/>
    </location>
</feature>
<dbReference type="CDD" id="cd00067">
    <property type="entry name" value="GAL4"/>
    <property type="match status" value="1"/>
</dbReference>
<reference evidence="6" key="1">
    <citation type="journal article" date="2020" name="Stud. Mycol.">
        <title>101 Dothideomycetes genomes: a test case for predicting lifestyles and emergence of pathogens.</title>
        <authorList>
            <person name="Haridas S."/>
            <person name="Albert R."/>
            <person name="Binder M."/>
            <person name="Bloem J."/>
            <person name="Labutti K."/>
            <person name="Salamov A."/>
            <person name="Andreopoulos B."/>
            <person name="Baker S."/>
            <person name="Barry K."/>
            <person name="Bills G."/>
            <person name="Bluhm B."/>
            <person name="Cannon C."/>
            <person name="Castanera R."/>
            <person name="Culley D."/>
            <person name="Daum C."/>
            <person name="Ezra D."/>
            <person name="Gonzalez J."/>
            <person name="Henrissat B."/>
            <person name="Kuo A."/>
            <person name="Liang C."/>
            <person name="Lipzen A."/>
            <person name="Lutzoni F."/>
            <person name="Magnuson J."/>
            <person name="Mondo S."/>
            <person name="Nolan M."/>
            <person name="Ohm R."/>
            <person name="Pangilinan J."/>
            <person name="Park H.-J."/>
            <person name="Ramirez L."/>
            <person name="Alfaro M."/>
            <person name="Sun H."/>
            <person name="Tritt A."/>
            <person name="Yoshinaga Y."/>
            <person name="Zwiers L.-H."/>
            <person name="Turgeon B."/>
            <person name="Goodwin S."/>
            <person name="Spatafora J."/>
            <person name="Crous P."/>
            <person name="Grigoriev I."/>
        </authorList>
    </citation>
    <scope>NUCLEOTIDE SEQUENCE</scope>
    <source>
        <strain evidence="6">CBS 121739</strain>
    </source>
</reference>
<keyword evidence="7" id="KW-1185">Reference proteome</keyword>
<dbReference type="SMART" id="SM00066">
    <property type="entry name" value="GAL4"/>
    <property type="match status" value="1"/>
</dbReference>
<protein>
    <recommendedName>
        <fullName evidence="5">Zn(2)-C6 fungal-type domain-containing protein</fullName>
    </recommendedName>
</protein>
<dbReference type="PANTHER" id="PTHR31001:SF50">
    <property type="entry name" value="ZN(II)2CYS6 TRANSCRIPTION FACTOR (EUROFUNG)"/>
    <property type="match status" value="1"/>
</dbReference>
<feature type="compositionally biased region" description="Low complexity" evidence="4">
    <location>
        <begin position="116"/>
        <end position="128"/>
    </location>
</feature>
<dbReference type="GO" id="GO:0003677">
    <property type="term" value="F:DNA binding"/>
    <property type="evidence" value="ECO:0007669"/>
    <property type="project" value="InterPro"/>
</dbReference>
<dbReference type="OrthoDB" id="3989227at2759"/>
<dbReference type="PANTHER" id="PTHR31001">
    <property type="entry name" value="UNCHARACTERIZED TRANSCRIPTIONAL REGULATORY PROTEIN"/>
    <property type="match status" value="1"/>
</dbReference>
<feature type="domain" description="Zn(2)-C6 fungal-type" evidence="5">
    <location>
        <begin position="24"/>
        <end position="53"/>
    </location>
</feature>
<evidence type="ECO:0000256" key="4">
    <source>
        <dbReference type="SAM" id="MobiDB-lite"/>
    </source>
</evidence>
<dbReference type="InterPro" id="IPR007219">
    <property type="entry name" value="XnlR_reg_dom"/>
</dbReference>
<organism evidence="6 7">
    <name type="scientific">Pseudovirgaria hyperparasitica</name>
    <dbReference type="NCBI Taxonomy" id="470096"/>
    <lineage>
        <taxon>Eukaryota</taxon>
        <taxon>Fungi</taxon>
        <taxon>Dikarya</taxon>
        <taxon>Ascomycota</taxon>
        <taxon>Pezizomycotina</taxon>
        <taxon>Dothideomycetes</taxon>
        <taxon>Dothideomycetes incertae sedis</taxon>
        <taxon>Acrospermales</taxon>
        <taxon>Acrospermaceae</taxon>
        <taxon>Pseudovirgaria</taxon>
    </lineage>
</organism>
<dbReference type="GO" id="GO:0006351">
    <property type="term" value="P:DNA-templated transcription"/>
    <property type="evidence" value="ECO:0007669"/>
    <property type="project" value="InterPro"/>
</dbReference>
<dbReference type="Pfam" id="PF00172">
    <property type="entry name" value="Zn_clus"/>
    <property type="match status" value="1"/>
</dbReference>
<evidence type="ECO:0000256" key="1">
    <source>
        <dbReference type="ARBA" id="ARBA00004123"/>
    </source>
</evidence>
<dbReference type="RefSeq" id="XP_033603228.1">
    <property type="nucleotide sequence ID" value="XM_033740072.1"/>
</dbReference>
<evidence type="ECO:0000313" key="6">
    <source>
        <dbReference type="EMBL" id="KAF2760777.1"/>
    </source>
</evidence>
<dbReference type="SUPFAM" id="SSF57701">
    <property type="entry name" value="Zn2/Cys6 DNA-binding domain"/>
    <property type="match status" value="1"/>
</dbReference>
<sequence length="828" mass="92804">MPRVDHDNAGRSSDKSGPPSKTRSCVTCYTRKVRCNKESPCSNCRRAGVPCIFPSTERPVRWARRYERAGTGSASKHAESEIADAATPQVLKRLKGLESLVKDLRGQLERANVAAGSSTGSSPNESSPRGSANDGGTNREAGVSGSDAGNLSDKFGRMVVKDARGGRYVSSGFWSRIYDELDGLENDSRGLLPDRSSDSEDDELPATSLTNDEIDRTPWNRNAFLFKQNLNMTGPDLRELHPLPSQIPYLLDIFQENVNSISGLIHCPTVAKMLRDSQKTGLSPSDESLAFSIYYAVVVSMEEEDVLSNFGVPKIDLSLKYRMGLENALAKADFLNAPDLTLVQALTIFISLARRHDSPRFVWMMTGIVIRMAQAIGLQRDGSRFEHMTPFEVEMRRRVWWVLYTMDIRSSEDQGMEYTIVNGSFDTKFPLNINDTDISPDTKTSPKARDGLTDMTYPLVWLEMSEATKQMMNKSTSGALDMAEQDHMMDEAYQKLNGGLLRYMDESSDAVYRIGVVIARIVMAKMTLLIHMPILFSETDQRLTAELRNRLFVAGLEIAEYNHELNEEPAGRRWRWVYQVYSHFWAIIFILLEVSRRPWSPLVERAWLALHSPWLIPAQSKADKTSQIWVPLRKLLAKARKHRDSELGRLRSDAEAASLLLKSDETLPCPSSPGLFTGVFDVTEVYRERWRRVLGISTQARSVQEPEPMTAPTPTATNTPSTQGLQGYPLQGDVYAHGPMPHDLDLLYNTMPMETGSENIIQYPVWQESGIVDPSSTAWPIDPSFPAWLWQNEDPSLGAANLNFAAADTNMDLDVDWYDWIKSTGGMG</sequence>
<dbReference type="SMART" id="SM00906">
    <property type="entry name" value="Fungal_trans"/>
    <property type="match status" value="1"/>
</dbReference>
<dbReference type="GO" id="GO:0008270">
    <property type="term" value="F:zinc ion binding"/>
    <property type="evidence" value="ECO:0007669"/>
    <property type="project" value="InterPro"/>
</dbReference>
<keyword evidence="3" id="KW-0539">Nucleus</keyword>
<evidence type="ECO:0000256" key="2">
    <source>
        <dbReference type="ARBA" id="ARBA00022723"/>
    </source>
</evidence>
<dbReference type="InterPro" id="IPR036864">
    <property type="entry name" value="Zn2-C6_fun-type_DNA-bd_sf"/>
</dbReference>
<proteinExistence type="predicted"/>
<evidence type="ECO:0000259" key="5">
    <source>
        <dbReference type="PROSITE" id="PS50048"/>
    </source>
</evidence>
<feature type="compositionally biased region" description="Basic and acidic residues" evidence="4">
    <location>
        <begin position="1"/>
        <end position="14"/>
    </location>
</feature>
<dbReference type="CDD" id="cd12148">
    <property type="entry name" value="fungal_TF_MHR"/>
    <property type="match status" value="1"/>
</dbReference>
<dbReference type="Gene3D" id="4.10.240.10">
    <property type="entry name" value="Zn(2)-C6 fungal-type DNA-binding domain"/>
    <property type="match status" value="1"/>
</dbReference>
<dbReference type="PROSITE" id="PS50048">
    <property type="entry name" value="ZN2_CY6_FUNGAL_2"/>
    <property type="match status" value="1"/>
</dbReference>
<keyword evidence="2" id="KW-0479">Metal-binding</keyword>
<accession>A0A6A6WGL2</accession>
<dbReference type="GO" id="GO:0000981">
    <property type="term" value="F:DNA-binding transcription factor activity, RNA polymerase II-specific"/>
    <property type="evidence" value="ECO:0007669"/>
    <property type="project" value="InterPro"/>
</dbReference>
<dbReference type="InterPro" id="IPR050613">
    <property type="entry name" value="Sec_Metabolite_Reg"/>
</dbReference>
<evidence type="ECO:0000313" key="7">
    <source>
        <dbReference type="Proteomes" id="UP000799437"/>
    </source>
</evidence>
<dbReference type="GO" id="GO:0005634">
    <property type="term" value="C:nucleus"/>
    <property type="evidence" value="ECO:0007669"/>
    <property type="project" value="UniProtKB-SubCell"/>
</dbReference>
<dbReference type="Proteomes" id="UP000799437">
    <property type="component" value="Unassembled WGS sequence"/>
</dbReference>
<gene>
    <name evidence="6" type="ORF">EJ05DRAFT_242344</name>
</gene>
<dbReference type="InterPro" id="IPR001138">
    <property type="entry name" value="Zn2Cys6_DnaBD"/>
</dbReference>
<dbReference type="Pfam" id="PF04082">
    <property type="entry name" value="Fungal_trans"/>
    <property type="match status" value="1"/>
</dbReference>
<comment type="subcellular location">
    <subcellularLocation>
        <location evidence="1">Nucleus</location>
    </subcellularLocation>
</comment>
<feature type="region of interest" description="Disordered" evidence="4">
    <location>
        <begin position="701"/>
        <end position="722"/>
    </location>
</feature>
<dbReference type="AlphaFoldDB" id="A0A6A6WGL2"/>
<feature type="region of interest" description="Disordered" evidence="4">
    <location>
        <begin position="185"/>
        <end position="213"/>
    </location>
</feature>